<dbReference type="InterPro" id="IPR017907">
    <property type="entry name" value="Znf_RING_CS"/>
</dbReference>
<dbReference type="InterPro" id="IPR013083">
    <property type="entry name" value="Znf_RING/FYVE/PHD"/>
</dbReference>
<sequence>MNEIEEEYTTRRFKMTHVIESMKEMEVGDTHHGEMENHFGVDWTTYMHRDESNLHIGLKCHAPHESKSPWSMITNISLKSNQVLGFSFFELDHCFHTENYQKSENFDDLKRYWEICKEKPLKFNFFVEVTDVSGVPGYDEPMVTLIVNKQKIQVARKTLVRESLHFRQLLVRKPPGSCEIPVGRPFYNLQLLLPVLEETSVINDKTVLRILQTAYKFMFPVVVKRCEYFLMERSRKCAEILKGIAERYGLEKLKLHLLDWEDYDNMAYLTCDICKKIFPEIPDTLDCGHSFCRPCILNSKREREMKGQNLICARCGAVDVSGQVMPNFAVANILYMMKEGESVMAEKKKKKKKKRFYGLKKQKSLDEI</sequence>
<protein>
    <recommendedName>
        <fullName evidence="7">RING-type domain-containing protein</fullName>
    </recommendedName>
</protein>
<dbReference type="Pfam" id="PF13445">
    <property type="entry name" value="zf-RING_UBOX"/>
    <property type="match status" value="1"/>
</dbReference>
<evidence type="ECO:0000313" key="9">
    <source>
        <dbReference type="Proteomes" id="UP000483820"/>
    </source>
</evidence>
<dbReference type="SMART" id="SM00225">
    <property type="entry name" value="BTB"/>
    <property type="match status" value="1"/>
</dbReference>
<dbReference type="GO" id="GO:0005737">
    <property type="term" value="C:cytoplasm"/>
    <property type="evidence" value="ECO:0007669"/>
    <property type="project" value="UniProtKB-SubCell"/>
</dbReference>
<dbReference type="InterPro" id="IPR002083">
    <property type="entry name" value="MATH/TRAF_dom"/>
</dbReference>
<gene>
    <name evidence="8" type="ORF">GCK72_004137</name>
</gene>
<keyword evidence="2" id="KW-0963">Cytoplasm</keyword>
<evidence type="ECO:0000256" key="4">
    <source>
        <dbReference type="ARBA" id="ARBA00022771"/>
    </source>
</evidence>
<dbReference type="EMBL" id="WUAV01000002">
    <property type="protein sequence ID" value="KAF1764190.1"/>
    <property type="molecule type" value="Genomic_DNA"/>
</dbReference>
<dbReference type="InterPro" id="IPR001841">
    <property type="entry name" value="Znf_RING"/>
</dbReference>
<dbReference type="SUPFAM" id="SSF57850">
    <property type="entry name" value="RING/U-box"/>
    <property type="match status" value="1"/>
</dbReference>
<evidence type="ECO:0000256" key="6">
    <source>
        <dbReference type="PROSITE-ProRule" id="PRU00175"/>
    </source>
</evidence>
<dbReference type="InterPro" id="IPR011333">
    <property type="entry name" value="SKP1/BTB/POZ_sf"/>
</dbReference>
<dbReference type="PANTHER" id="PTHR22743:SF165">
    <property type="entry name" value="BTB AND MATH DOMAIN CONTAINING-RELATED"/>
    <property type="match status" value="1"/>
</dbReference>
<dbReference type="Pfam" id="PF00917">
    <property type="entry name" value="MATH"/>
    <property type="match status" value="1"/>
</dbReference>
<dbReference type="CTD" id="9813427"/>
<evidence type="ECO:0000256" key="3">
    <source>
        <dbReference type="ARBA" id="ARBA00022723"/>
    </source>
</evidence>
<dbReference type="SUPFAM" id="SSF54695">
    <property type="entry name" value="POZ domain"/>
    <property type="match status" value="1"/>
</dbReference>
<evidence type="ECO:0000256" key="1">
    <source>
        <dbReference type="ARBA" id="ARBA00004496"/>
    </source>
</evidence>
<evidence type="ECO:0000256" key="2">
    <source>
        <dbReference type="ARBA" id="ARBA00022490"/>
    </source>
</evidence>
<dbReference type="InterPro" id="IPR027370">
    <property type="entry name" value="Znf-RING_euk"/>
</dbReference>
<dbReference type="Gene3D" id="3.30.710.10">
    <property type="entry name" value="Potassium Channel Kv1.1, Chain A"/>
    <property type="match status" value="1"/>
</dbReference>
<evidence type="ECO:0000313" key="8">
    <source>
        <dbReference type="EMBL" id="KAF1764190.1"/>
    </source>
</evidence>
<accession>A0A6A5H8M1</accession>
<evidence type="ECO:0000259" key="7">
    <source>
        <dbReference type="PROSITE" id="PS50089"/>
    </source>
</evidence>
<dbReference type="GeneID" id="9813427"/>
<organism evidence="8 9">
    <name type="scientific">Caenorhabditis remanei</name>
    <name type="common">Caenorhabditis vulgaris</name>
    <dbReference type="NCBI Taxonomy" id="31234"/>
    <lineage>
        <taxon>Eukaryota</taxon>
        <taxon>Metazoa</taxon>
        <taxon>Ecdysozoa</taxon>
        <taxon>Nematoda</taxon>
        <taxon>Chromadorea</taxon>
        <taxon>Rhabditida</taxon>
        <taxon>Rhabditina</taxon>
        <taxon>Rhabditomorpha</taxon>
        <taxon>Rhabditoidea</taxon>
        <taxon>Rhabditidae</taxon>
        <taxon>Peloderinae</taxon>
        <taxon>Caenorhabditis</taxon>
    </lineage>
</organism>
<dbReference type="AlphaFoldDB" id="A0A6A5H8M1"/>
<dbReference type="GO" id="GO:0008270">
    <property type="term" value="F:zinc ion binding"/>
    <property type="evidence" value="ECO:0007669"/>
    <property type="project" value="UniProtKB-KW"/>
</dbReference>
<comment type="caution">
    <text evidence="8">The sequence shown here is derived from an EMBL/GenBank/DDBJ whole genome shotgun (WGS) entry which is preliminary data.</text>
</comment>
<dbReference type="InterPro" id="IPR000210">
    <property type="entry name" value="BTB/POZ_dom"/>
</dbReference>
<name>A0A6A5H8M1_CAERE</name>
<keyword evidence="5" id="KW-0862">Zinc</keyword>
<dbReference type="RefSeq" id="XP_053588684.1">
    <property type="nucleotide sequence ID" value="XM_053724490.1"/>
</dbReference>
<dbReference type="PANTHER" id="PTHR22743">
    <property type="entry name" value="MEPRIN/TRAF-LIKE MATH FAMILY-C.ELEGANS"/>
    <property type="match status" value="1"/>
</dbReference>
<dbReference type="PROSITE" id="PS00518">
    <property type="entry name" value="ZF_RING_1"/>
    <property type="match status" value="1"/>
</dbReference>
<dbReference type="InterPro" id="IPR052664">
    <property type="entry name" value="BTB-MATH_domain_protein"/>
</dbReference>
<feature type="domain" description="RING-type" evidence="7">
    <location>
        <begin position="271"/>
        <end position="315"/>
    </location>
</feature>
<dbReference type="PROSITE" id="PS50089">
    <property type="entry name" value="ZF_RING_2"/>
    <property type="match status" value="1"/>
</dbReference>
<proteinExistence type="predicted"/>
<dbReference type="Proteomes" id="UP000483820">
    <property type="component" value="Chromosome II"/>
</dbReference>
<comment type="subcellular location">
    <subcellularLocation>
        <location evidence="1">Cytoplasm</location>
    </subcellularLocation>
</comment>
<keyword evidence="4 6" id="KW-0863">Zinc-finger</keyword>
<reference evidence="8 9" key="1">
    <citation type="submission" date="2019-12" db="EMBL/GenBank/DDBJ databases">
        <title>Chromosome-level assembly of the Caenorhabditis remanei genome.</title>
        <authorList>
            <person name="Teterina A.A."/>
            <person name="Willis J.H."/>
            <person name="Phillips P.C."/>
        </authorList>
    </citation>
    <scope>NUCLEOTIDE SEQUENCE [LARGE SCALE GENOMIC DNA]</scope>
    <source>
        <strain evidence="8 9">PX506</strain>
        <tissue evidence="8">Whole organism</tissue>
    </source>
</reference>
<dbReference type="Pfam" id="PF00651">
    <property type="entry name" value="BTB"/>
    <property type="match status" value="1"/>
</dbReference>
<evidence type="ECO:0000256" key="5">
    <source>
        <dbReference type="ARBA" id="ARBA00022833"/>
    </source>
</evidence>
<keyword evidence="3" id="KW-0479">Metal-binding</keyword>
<dbReference type="KEGG" id="crq:GCK72_004137"/>
<dbReference type="SMART" id="SM00184">
    <property type="entry name" value="RING"/>
    <property type="match status" value="1"/>
</dbReference>
<dbReference type="Gene3D" id="3.30.40.10">
    <property type="entry name" value="Zinc/RING finger domain, C3HC4 (zinc finger)"/>
    <property type="match status" value="1"/>
</dbReference>